<accession>A0ABZ3CZ99</accession>
<evidence type="ECO:0000313" key="3">
    <source>
        <dbReference type="EMBL" id="XAD56543.1"/>
    </source>
</evidence>
<dbReference type="Pfam" id="PF09250">
    <property type="entry name" value="Prim-Pol"/>
    <property type="match status" value="1"/>
</dbReference>
<dbReference type="InterPro" id="IPR015330">
    <property type="entry name" value="DNA_primase/pol_bifunc_N"/>
</dbReference>
<organism evidence="3 4">
    <name type="scientific">Salinicola lusitanus</name>
    <dbReference type="NCBI Taxonomy" id="1949085"/>
    <lineage>
        <taxon>Bacteria</taxon>
        <taxon>Pseudomonadati</taxon>
        <taxon>Pseudomonadota</taxon>
        <taxon>Gammaproteobacteria</taxon>
        <taxon>Oceanospirillales</taxon>
        <taxon>Halomonadaceae</taxon>
        <taxon>Salinicola</taxon>
    </lineage>
</organism>
<feature type="domain" description="DNA primase/polymerase bifunctional N-terminal" evidence="2">
    <location>
        <begin position="1"/>
        <end position="164"/>
    </location>
</feature>
<protein>
    <submittedName>
        <fullName evidence="3">Bifunctional DNA primase/polymerase</fullName>
    </submittedName>
</protein>
<reference evidence="3 4" key="1">
    <citation type="submission" date="2024-04" db="EMBL/GenBank/DDBJ databases">
        <title>Salinicola lusitanus LLJ914,a marine bacterium isolated from the Okinawa Trough.</title>
        <authorList>
            <person name="Li J."/>
        </authorList>
    </citation>
    <scope>NUCLEOTIDE SEQUENCE [LARGE SCALE GENOMIC DNA]</scope>
    <source>
        <strain evidence="3 4">LLJ914</strain>
    </source>
</reference>
<dbReference type="SMART" id="SM00943">
    <property type="entry name" value="Prim-Pol"/>
    <property type="match status" value="1"/>
</dbReference>
<name>A0ABZ3CZ99_9GAMM</name>
<gene>
    <name evidence="3" type="ORF">AAGT95_16780</name>
</gene>
<keyword evidence="4" id="KW-1185">Reference proteome</keyword>
<dbReference type="RefSeq" id="WP_342596541.1">
    <property type="nucleotide sequence ID" value="NZ_CP151919.1"/>
</dbReference>
<evidence type="ECO:0000256" key="1">
    <source>
        <dbReference type="SAM" id="MobiDB-lite"/>
    </source>
</evidence>
<dbReference type="Pfam" id="PF19263">
    <property type="entry name" value="DUF5906"/>
    <property type="match status" value="1"/>
</dbReference>
<dbReference type="CDD" id="cd04859">
    <property type="entry name" value="Prim_Pol"/>
    <property type="match status" value="1"/>
</dbReference>
<feature type="region of interest" description="Disordered" evidence="1">
    <location>
        <begin position="299"/>
        <end position="332"/>
    </location>
</feature>
<sequence>MSLVAIPPGQKAPRTPGWQQAENQMAKPDIAQAFWEQYSDHNIGVVLGTSGLCSLDVDDVPATRQVLADLLGLDLDEMAGRYPTVVGRPDRMRLLFRAPVGSELTRKALSWPNQDADGNFTVVELRGGAVQDVLPPSVHPDTGKPYTWKTPPQDGVIPMLPDEILAAWVNWDIFKRDALCVCPWAKPEASPEPHRQERRAKQAGGGESVIDAFNRAHDIGQMLAAHGYVKRGARWMYPHSSTKLPGISIIEGGAFSHHASDPLNTGHRVDPFDVFCLLDHAGDVRQAVKDAARMLGMESQRQSLPPAPTGDGSEPSAPPETGGEGSDGSDFDDTTVLRRFALMEGEKKVFDLHRRRILKWAAFEALVTRQLAKAWLDRGDKKIVDAEQAKRQTDEAKLASKLKGDTGKVGMVPMERYVFLDGTQDIWDCQLRMRLPKGAVQLALGDAFSLWVNSPERKQIPHDRLVFDPRMTKDPATHINTFEGLPLAPVDAPERCKSIVYLIHWLCNGDKEAMHWLTCWLAYPLQNMGAKMDTAVLAHSTMEGSGKSLLMSDIMGEIYGQYGATVGQVQLESSWSQWQENKLYGVFEEVVSRDQRYNQVGRIKHMITGKTMRIEAKFVSGWEQTNYMNAAFLSNEVMPWPINENDRRMLVIWPKKTLPPEASVALKKELDADGVAAFYNYLLRYDTGDFNERTRPPLTKARQRLVEMSRAAWQTFLVAWRNGLLGVPYTVARTQDVHDLFLEWCSKNREHTMSETKFSLLLSSEIEKSDSQMGWYTMDEKRVRSMFYLPDPPNDVDLSDGRKLGALVKQFRDAALEAGWNPLGWDKCQGWVKPYRAANDAA</sequence>
<evidence type="ECO:0000259" key="2">
    <source>
        <dbReference type="SMART" id="SM00943"/>
    </source>
</evidence>
<feature type="region of interest" description="Disordered" evidence="1">
    <location>
        <begin position="187"/>
        <end position="206"/>
    </location>
</feature>
<dbReference type="InterPro" id="IPR045455">
    <property type="entry name" value="NrS-1_pol-like_helicase"/>
</dbReference>
<dbReference type="SUPFAM" id="SSF56747">
    <property type="entry name" value="Prim-pol domain"/>
    <property type="match status" value="1"/>
</dbReference>
<dbReference type="Proteomes" id="UP001453229">
    <property type="component" value="Chromosome"/>
</dbReference>
<evidence type="ECO:0000313" key="4">
    <source>
        <dbReference type="Proteomes" id="UP001453229"/>
    </source>
</evidence>
<dbReference type="EMBL" id="CP151919">
    <property type="protein sequence ID" value="XAD56543.1"/>
    <property type="molecule type" value="Genomic_DNA"/>
</dbReference>
<proteinExistence type="predicted"/>